<protein>
    <submittedName>
        <fullName evidence="1">Cyclic nucleotide-binding domain protein</fullName>
    </submittedName>
</protein>
<accession>A0A0F6B975</accession>
<dbReference type="Proteomes" id="UP000002695">
    <property type="component" value="Chromosome"/>
</dbReference>
<proteinExistence type="predicted"/>
<organism evidence="1 2">
    <name type="scientific">Salmonella typhimurium (strain 14028s / SGSC 2262)</name>
    <dbReference type="NCBI Taxonomy" id="588858"/>
    <lineage>
        <taxon>Bacteria</taxon>
        <taxon>Pseudomonadati</taxon>
        <taxon>Pseudomonadota</taxon>
        <taxon>Gammaproteobacteria</taxon>
        <taxon>Enterobacterales</taxon>
        <taxon>Enterobacteriaceae</taxon>
        <taxon>Salmonella</taxon>
    </lineage>
</organism>
<keyword evidence="2" id="KW-1185">Reference proteome</keyword>
<evidence type="ECO:0000313" key="2">
    <source>
        <dbReference type="Proteomes" id="UP000002695"/>
    </source>
</evidence>
<reference evidence="1 2" key="1">
    <citation type="journal article" date="2010" name="J. Bacteriol.">
        <title>Short-term signatures of evolutionary change in the Salmonella enterica serovar typhimurium 14028 genome.</title>
        <authorList>
            <person name="Jarvik T."/>
            <person name="Smillie C."/>
            <person name="Groisman E.A."/>
            <person name="Ochman H."/>
        </authorList>
    </citation>
    <scope>NUCLEOTIDE SEQUENCE [LARGE SCALE GENOMIC DNA]</scope>
    <source>
        <strain evidence="2">14028s / SGSC 2262</strain>
    </source>
</reference>
<dbReference type="KEGG" id="seo:STM14_4708"/>
<sequence>MFSRRKDWPSLYHSLGRQTYTLRHYRTDVPPDLMNREISSIFSGRISDVRDGGPVLSDKGRDTMNIMKNAEFPDDWLLGLRQVVRDPVLYELLKYCPLEIMQYRAFMRCRLSMFC</sequence>
<dbReference type="HOGENOM" id="CLU_175602_0_0_6"/>
<gene>
    <name evidence="1" type="ordered locus">STM14_4708</name>
</gene>
<evidence type="ECO:0000313" key="1">
    <source>
        <dbReference type="EMBL" id="ACY91077.1"/>
    </source>
</evidence>
<name>A0A0F6B975_SALT1</name>
<dbReference type="EMBL" id="CP001363">
    <property type="protein sequence ID" value="ACY91077.1"/>
    <property type="molecule type" value="Genomic_DNA"/>
</dbReference>
<dbReference type="AlphaFoldDB" id="A0A0F6B975"/>
<dbReference type="PATRIC" id="fig|588858.6.peg.4288"/>